<dbReference type="Pfam" id="PF22548">
    <property type="entry name" value="AEP-TOTE"/>
    <property type="match status" value="1"/>
</dbReference>
<keyword evidence="3" id="KW-1185">Reference proteome</keyword>
<dbReference type="InterPro" id="IPR054347">
    <property type="entry name" value="TOTE_primase"/>
</dbReference>
<comment type="caution">
    <text evidence="2">The sequence shown here is derived from an EMBL/GenBank/DDBJ whole genome shotgun (WGS) entry which is preliminary data.</text>
</comment>
<proteinExistence type="predicted"/>
<evidence type="ECO:0000313" key="2">
    <source>
        <dbReference type="EMBL" id="MCD4839747.1"/>
    </source>
</evidence>
<protein>
    <recommendedName>
        <fullName evidence="1">TOTE conflict system primase domain-containing protein</fullName>
    </recommendedName>
</protein>
<name>A0ABS8QKD2_9BACI</name>
<dbReference type="Proteomes" id="UP001162836">
    <property type="component" value="Unassembled WGS sequence"/>
</dbReference>
<evidence type="ECO:0000259" key="1">
    <source>
        <dbReference type="Pfam" id="PF22548"/>
    </source>
</evidence>
<dbReference type="SUPFAM" id="SSF56747">
    <property type="entry name" value="Prim-pol domain"/>
    <property type="match status" value="1"/>
</dbReference>
<feature type="domain" description="TOTE conflict system primase" evidence="1">
    <location>
        <begin position="29"/>
        <end position="195"/>
    </location>
</feature>
<reference evidence="2 3" key="1">
    <citation type="journal article" date="2023" name="Antonie Van Leeuwenhoek">
        <title>Unveiling the genomic potential of a novel thermostable glycoside hydrolases producing Neobacillus sedimentimangrovi UE25.</title>
        <authorList>
            <person name="Ejaz U."/>
            <person name="Saleem F."/>
            <person name="Rashid R."/>
            <person name="Hasan K.A."/>
            <person name="Syed M.N."/>
            <person name="Sohail M."/>
        </authorList>
    </citation>
    <scope>NUCLEOTIDE SEQUENCE [LARGE SCALE GENOMIC DNA]</scope>
    <source>
        <strain evidence="2 3">UE25</strain>
    </source>
</reference>
<dbReference type="RefSeq" id="WP_231315095.1">
    <property type="nucleotide sequence ID" value="NZ_JAJODE010000039.1"/>
</dbReference>
<accession>A0ABS8QKD2</accession>
<sequence length="491" mass="57185">MDCQNLIEKMNDLYITYRGRYLIQYPKGIYQTADTDNPKYKPLCDGFINNHFKGTHTYGVFAGRVGTKFMTFDVDTKENARYMTMKLVNTLIEEFGVPAHHIHVSLSGSKGYHVDLFFEFIQNKHVEVFYNKVIKAMGVEKSDIELRPTHYQGVKLPLGKHQKTGNRCWFVDTITLEPIKKYDHILTIQPMTEEEFLFIVYGDDGQEEVERQIKEEKQLDTRQKKILEHVASATDMEGKTAEECYQYAQEILELQQLKFPNTRHNTTLLLARYFNSLGNVEKEVAISTIQSIIENTPEDYFSKGHTSEWRMREVERIVNLAYERNYTIEGQRKQIVVSKNEIVEVLKAKTLPQKQILFSMLIHSKRVAKQDGTFYMAYSTLSKMTGMSETNISNMKKNLMALEKQGFIQIISANEVDKTMSKLLGKPYKKPNVYKVLIEQVEGDVEFQINTEKDKNFFEMVKEAVEEEEVKKIVSKSQYYNTFKPMYAEVS</sequence>
<dbReference type="EMBL" id="JAJODE010000039">
    <property type="protein sequence ID" value="MCD4839747.1"/>
    <property type="molecule type" value="Genomic_DNA"/>
</dbReference>
<organism evidence="2 3">
    <name type="scientific">Neobacillus sedimentimangrovi</name>
    <dbReference type="NCBI Taxonomy" id="2699460"/>
    <lineage>
        <taxon>Bacteria</taxon>
        <taxon>Bacillati</taxon>
        <taxon>Bacillota</taxon>
        <taxon>Bacilli</taxon>
        <taxon>Bacillales</taxon>
        <taxon>Bacillaceae</taxon>
        <taxon>Neobacillus</taxon>
    </lineage>
</organism>
<gene>
    <name evidence="2" type="ORF">LRS37_12895</name>
</gene>
<evidence type="ECO:0000313" key="3">
    <source>
        <dbReference type="Proteomes" id="UP001162836"/>
    </source>
</evidence>